<feature type="chain" id="PRO_5046597662" evidence="1">
    <location>
        <begin position="19"/>
        <end position="207"/>
    </location>
</feature>
<evidence type="ECO:0000313" key="3">
    <source>
        <dbReference type="Proteomes" id="UP001597369"/>
    </source>
</evidence>
<dbReference type="EMBL" id="JBHUHV010000058">
    <property type="protein sequence ID" value="MFD2069134.1"/>
    <property type="molecule type" value="Genomic_DNA"/>
</dbReference>
<dbReference type="PROSITE" id="PS51257">
    <property type="entry name" value="PROKAR_LIPOPROTEIN"/>
    <property type="match status" value="1"/>
</dbReference>
<evidence type="ECO:0000256" key="1">
    <source>
        <dbReference type="SAM" id="SignalP"/>
    </source>
</evidence>
<dbReference type="Proteomes" id="UP001597369">
    <property type="component" value="Unassembled WGS sequence"/>
</dbReference>
<gene>
    <name evidence="2" type="ORF">ACFSKU_19780</name>
</gene>
<organism evidence="2 3">
    <name type="scientific">Pontibacter silvestris</name>
    <dbReference type="NCBI Taxonomy" id="2305183"/>
    <lineage>
        <taxon>Bacteria</taxon>
        <taxon>Pseudomonadati</taxon>
        <taxon>Bacteroidota</taxon>
        <taxon>Cytophagia</taxon>
        <taxon>Cytophagales</taxon>
        <taxon>Hymenobacteraceae</taxon>
        <taxon>Pontibacter</taxon>
    </lineage>
</organism>
<dbReference type="InterPro" id="IPR025921">
    <property type="entry name" value="HmuY"/>
</dbReference>
<protein>
    <submittedName>
        <fullName evidence="2">HmuY family protein</fullName>
    </submittedName>
</protein>
<reference evidence="3" key="1">
    <citation type="journal article" date="2019" name="Int. J. Syst. Evol. Microbiol.">
        <title>The Global Catalogue of Microorganisms (GCM) 10K type strain sequencing project: providing services to taxonomists for standard genome sequencing and annotation.</title>
        <authorList>
            <consortium name="The Broad Institute Genomics Platform"/>
            <consortium name="The Broad Institute Genome Sequencing Center for Infectious Disease"/>
            <person name="Wu L."/>
            <person name="Ma J."/>
        </authorList>
    </citation>
    <scope>NUCLEOTIDE SEQUENCE [LARGE SCALE GENOMIC DNA]</scope>
    <source>
        <strain evidence="3">JCM 16545</strain>
    </source>
</reference>
<proteinExistence type="predicted"/>
<name>A0ABW4X3A5_9BACT</name>
<dbReference type="CDD" id="cd12105">
    <property type="entry name" value="HmuY"/>
    <property type="match status" value="1"/>
</dbReference>
<accession>A0ABW4X3A5</accession>
<sequence length="207" mass="22197">MKKYYPLCLMLLSLAVMTSCDDDDEVTPEAVVEVETVSDLDASGTHYAFYDLEGNTEVPYTDSASTEWDIAFKGTSVLINGGSSGPGTGAAQVVDGIFAEIEEAPETGYVTDAAGAPAIVASSDKSWYHYTGTEANVAQHAILPIAGKLIVLKTANGNYAKVEILSYYKGNPNTTTEEFVSLSTRPTSKVYTFQYAVQPNGSREFLD</sequence>
<evidence type="ECO:0000313" key="2">
    <source>
        <dbReference type="EMBL" id="MFD2069134.1"/>
    </source>
</evidence>
<feature type="signal peptide" evidence="1">
    <location>
        <begin position="1"/>
        <end position="18"/>
    </location>
</feature>
<dbReference type="Pfam" id="PF14064">
    <property type="entry name" value="HmuY"/>
    <property type="match status" value="1"/>
</dbReference>
<dbReference type="RefSeq" id="WP_229957347.1">
    <property type="nucleotide sequence ID" value="NZ_JAJJWI010000001.1"/>
</dbReference>
<keyword evidence="1" id="KW-0732">Signal</keyword>
<comment type="caution">
    <text evidence="2">The sequence shown here is derived from an EMBL/GenBank/DDBJ whole genome shotgun (WGS) entry which is preliminary data.</text>
</comment>
<keyword evidence="3" id="KW-1185">Reference proteome</keyword>